<dbReference type="Pfam" id="PF00497">
    <property type="entry name" value="SBP_bac_3"/>
    <property type="match status" value="1"/>
</dbReference>
<dbReference type="GeneID" id="79316636"/>
<evidence type="ECO:0000313" key="6">
    <source>
        <dbReference type="Proteomes" id="UP001596547"/>
    </source>
</evidence>
<keyword evidence="1" id="KW-0732">Signal</keyword>
<dbReference type="SUPFAM" id="SSF53850">
    <property type="entry name" value="Periplasmic binding protein-like II"/>
    <property type="match status" value="1"/>
</dbReference>
<evidence type="ECO:0000259" key="4">
    <source>
        <dbReference type="SMART" id="SM00079"/>
    </source>
</evidence>
<reference evidence="5 6" key="1">
    <citation type="journal article" date="2019" name="Int. J. Syst. Evol. Microbiol.">
        <title>The Global Catalogue of Microorganisms (GCM) 10K type strain sequencing project: providing services to taxonomists for standard genome sequencing and annotation.</title>
        <authorList>
            <consortium name="The Broad Institute Genomics Platform"/>
            <consortium name="The Broad Institute Genome Sequencing Center for Infectious Disease"/>
            <person name="Wu L."/>
            <person name="Ma J."/>
        </authorList>
    </citation>
    <scope>NUCLEOTIDE SEQUENCE [LARGE SCALE GENOMIC DNA]</scope>
    <source>
        <strain evidence="5 6">PSR21</strain>
    </source>
</reference>
<feature type="domain" description="Solute-binding protein family 3/N-terminal" evidence="3">
    <location>
        <begin position="66"/>
        <end position="291"/>
    </location>
</feature>
<name>A0ABD6A958_9EURY</name>
<protein>
    <submittedName>
        <fullName evidence="5">Basic amino acid ABC transporter substrate-binding protein</fullName>
    </submittedName>
</protein>
<proteinExistence type="predicted"/>
<dbReference type="SMART" id="SM00062">
    <property type="entry name" value="PBPb"/>
    <property type="match status" value="1"/>
</dbReference>
<sequence>MSHGRSLGRRAYLKAVGAGSVVALAGCLTGGGNGGAGDGDGNGTGNETGNETGNQTGNGTGDVGGTIVPGTAPGFPPFEIKEGGELTGFDVELLEAVVAETSYELGEWKEFEFDSLIQALTSGNIDVIAAAMTITEEREQTISFTNSYYEADQSILVAKGGDFSPSSLDDLSGRPIGAQKGTTGEQVVQEELVDAGKLEPSNYKAYDNYVLAVTDLENGNVDAVVLDKPVAQTFQQERDVEIAFTYETGEAYGFGVRKDDNAVRQALNEGLQAVEENGTYEELRNKWFSEA</sequence>
<feature type="domain" description="Ionotropic glutamate receptor C-terminal" evidence="4">
    <location>
        <begin position="66"/>
        <end position="290"/>
    </location>
</feature>
<dbReference type="RefSeq" id="WP_276304023.1">
    <property type="nucleotide sequence ID" value="NZ_CP119992.1"/>
</dbReference>
<dbReference type="CDD" id="cd13624">
    <property type="entry name" value="PBP2_Arg_Lys_His"/>
    <property type="match status" value="1"/>
</dbReference>
<gene>
    <name evidence="5" type="ORF">ACFQPE_07900</name>
</gene>
<evidence type="ECO:0000259" key="3">
    <source>
        <dbReference type="SMART" id="SM00062"/>
    </source>
</evidence>
<evidence type="ECO:0000313" key="5">
    <source>
        <dbReference type="EMBL" id="MFC7316715.1"/>
    </source>
</evidence>
<dbReference type="PANTHER" id="PTHR35936:SF17">
    <property type="entry name" value="ARGININE-BINDING EXTRACELLULAR PROTEIN ARTP"/>
    <property type="match status" value="1"/>
</dbReference>
<dbReference type="AlphaFoldDB" id="A0ABD6A958"/>
<dbReference type="InterPro" id="IPR001638">
    <property type="entry name" value="Solute-binding_3/MltF_N"/>
</dbReference>
<dbReference type="PROSITE" id="PS51257">
    <property type="entry name" value="PROKAR_LIPOPROTEIN"/>
    <property type="match status" value="1"/>
</dbReference>
<feature type="region of interest" description="Disordered" evidence="2">
    <location>
        <begin position="38"/>
        <end position="65"/>
    </location>
</feature>
<organism evidence="5 6">
    <name type="scientific">Halomarina halobia</name>
    <dbReference type="NCBI Taxonomy" id="3033386"/>
    <lineage>
        <taxon>Archaea</taxon>
        <taxon>Methanobacteriati</taxon>
        <taxon>Methanobacteriota</taxon>
        <taxon>Stenosarchaea group</taxon>
        <taxon>Halobacteria</taxon>
        <taxon>Halobacteriales</taxon>
        <taxon>Natronomonadaceae</taxon>
        <taxon>Halomarina</taxon>
    </lineage>
</organism>
<dbReference type="Gene3D" id="3.40.190.10">
    <property type="entry name" value="Periplasmic binding protein-like II"/>
    <property type="match status" value="2"/>
</dbReference>
<dbReference type="PANTHER" id="PTHR35936">
    <property type="entry name" value="MEMBRANE-BOUND LYTIC MUREIN TRANSGLYCOSYLASE F"/>
    <property type="match status" value="1"/>
</dbReference>
<accession>A0ABD6A958</accession>
<dbReference type="SMART" id="SM00079">
    <property type="entry name" value="PBPe"/>
    <property type="match status" value="1"/>
</dbReference>
<evidence type="ECO:0000256" key="2">
    <source>
        <dbReference type="SAM" id="MobiDB-lite"/>
    </source>
</evidence>
<comment type="caution">
    <text evidence="5">The sequence shown here is derived from an EMBL/GenBank/DDBJ whole genome shotgun (WGS) entry which is preliminary data.</text>
</comment>
<dbReference type="EMBL" id="JBHTBF010000002">
    <property type="protein sequence ID" value="MFC7316715.1"/>
    <property type="molecule type" value="Genomic_DNA"/>
</dbReference>
<dbReference type="InterPro" id="IPR001320">
    <property type="entry name" value="Iontro_rcpt_C"/>
</dbReference>
<evidence type="ECO:0000256" key="1">
    <source>
        <dbReference type="ARBA" id="ARBA00022729"/>
    </source>
</evidence>
<keyword evidence="6" id="KW-1185">Reference proteome</keyword>
<dbReference type="Proteomes" id="UP001596547">
    <property type="component" value="Unassembled WGS sequence"/>
</dbReference>